<dbReference type="Proteomes" id="UP000076079">
    <property type="component" value="Chromosome"/>
</dbReference>
<name>A0A143PIU9_LUTPR</name>
<evidence type="ECO:0000313" key="4">
    <source>
        <dbReference type="Proteomes" id="UP000076079"/>
    </source>
</evidence>
<gene>
    <name evidence="3" type="ORF">LuPra_01530</name>
</gene>
<feature type="signal peptide" evidence="1">
    <location>
        <begin position="1"/>
        <end position="20"/>
    </location>
</feature>
<evidence type="ECO:0000259" key="2">
    <source>
        <dbReference type="PROSITE" id="PS50914"/>
    </source>
</evidence>
<dbReference type="KEGG" id="abac:LuPra_01530"/>
<dbReference type="EMBL" id="CP015136">
    <property type="protein sequence ID" value="AMY08336.1"/>
    <property type="molecule type" value="Genomic_DNA"/>
</dbReference>
<keyword evidence="4" id="KW-1185">Reference proteome</keyword>
<keyword evidence="1" id="KW-0732">Signal</keyword>
<keyword evidence="3" id="KW-0449">Lipoprotein</keyword>
<organism evidence="3 4">
    <name type="scientific">Luteitalea pratensis</name>
    <dbReference type="NCBI Taxonomy" id="1855912"/>
    <lineage>
        <taxon>Bacteria</taxon>
        <taxon>Pseudomonadati</taxon>
        <taxon>Acidobacteriota</taxon>
        <taxon>Vicinamibacteria</taxon>
        <taxon>Vicinamibacterales</taxon>
        <taxon>Vicinamibacteraceae</taxon>
        <taxon>Luteitalea</taxon>
    </lineage>
</organism>
<feature type="domain" description="BON" evidence="2">
    <location>
        <begin position="42"/>
        <end position="112"/>
    </location>
</feature>
<sequence length="112" mass="11576" precursor="true">MRDLRIALLPTAVVMVTLLAGGCANTAKGVKTDAEKNTEKVVAGAETVDVKSALIADGRVDASNINVDTSASTKTVVLKGTVKTAEQKAIAEKIAQQHAKGYTINNTLTVAP</sequence>
<dbReference type="InterPro" id="IPR007055">
    <property type="entry name" value="BON_dom"/>
</dbReference>
<evidence type="ECO:0000313" key="3">
    <source>
        <dbReference type="EMBL" id="AMY08336.1"/>
    </source>
</evidence>
<feature type="chain" id="PRO_5007511500" evidence="1">
    <location>
        <begin position="21"/>
        <end position="112"/>
    </location>
</feature>
<dbReference type="PROSITE" id="PS51257">
    <property type="entry name" value="PROKAR_LIPOPROTEIN"/>
    <property type="match status" value="1"/>
</dbReference>
<reference evidence="4" key="2">
    <citation type="submission" date="2016-04" db="EMBL/GenBank/DDBJ databases">
        <title>First Complete Genome Sequence of a Subdivision 6 Acidobacterium.</title>
        <authorList>
            <person name="Huang S."/>
            <person name="Vieira S."/>
            <person name="Bunk B."/>
            <person name="Riedel T."/>
            <person name="Sproeer C."/>
            <person name="Overmann J."/>
        </authorList>
    </citation>
    <scope>NUCLEOTIDE SEQUENCE [LARGE SCALE GENOMIC DNA]</scope>
    <source>
        <strain evidence="4">DSM 100886 HEG_-6_39</strain>
    </source>
</reference>
<evidence type="ECO:0000256" key="1">
    <source>
        <dbReference type="SAM" id="SignalP"/>
    </source>
</evidence>
<reference evidence="3 4" key="1">
    <citation type="journal article" date="2016" name="Genome Announc.">
        <title>First Complete Genome Sequence of a Subdivision 6 Acidobacterium Strain.</title>
        <authorList>
            <person name="Huang S."/>
            <person name="Vieira S."/>
            <person name="Bunk B."/>
            <person name="Riedel T."/>
            <person name="Sproer C."/>
            <person name="Overmann J."/>
        </authorList>
    </citation>
    <scope>NUCLEOTIDE SEQUENCE [LARGE SCALE GENOMIC DNA]</scope>
    <source>
        <strain evidence="4">DSM 100886 HEG_-6_39</strain>
    </source>
</reference>
<dbReference type="AlphaFoldDB" id="A0A143PIU9"/>
<dbReference type="Gene3D" id="3.30.1340.30">
    <property type="match status" value="1"/>
</dbReference>
<protein>
    <submittedName>
        <fullName evidence="3">Putative periplasmic or secreted lipoprotein</fullName>
    </submittedName>
</protein>
<proteinExistence type="predicted"/>
<dbReference type="Pfam" id="PF04972">
    <property type="entry name" value="BON"/>
    <property type="match status" value="1"/>
</dbReference>
<accession>A0A143PIU9</accession>
<dbReference type="PROSITE" id="PS50914">
    <property type="entry name" value="BON"/>
    <property type="match status" value="1"/>
</dbReference>